<keyword evidence="10 14" id="KW-0067">ATP-binding</keyword>
<evidence type="ECO:0000256" key="12">
    <source>
        <dbReference type="ARBA" id="ARBA00031393"/>
    </source>
</evidence>
<proteinExistence type="inferred from homology"/>
<dbReference type="PANTHER" id="PTHR11055">
    <property type="entry name" value="BIFUNCTIONAL 3'-PHOSPHOADENOSINE 5'-PHOSPHOSULFATE SYNTHASE"/>
    <property type="match status" value="1"/>
</dbReference>
<dbReference type="Gene3D" id="3.40.50.300">
    <property type="entry name" value="P-loop containing nucleotide triphosphate hydrolases"/>
    <property type="match status" value="1"/>
</dbReference>
<dbReference type="OrthoDB" id="9804504at2"/>
<evidence type="ECO:0000256" key="5">
    <source>
        <dbReference type="ARBA" id="ARBA00012121"/>
    </source>
</evidence>
<evidence type="ECO:0000256" key="13">
    <source>
        <dbReference type="ARBA" id="ARBA00031464"/>
    </source>
</evidence>
<evidence type="ECO:0000256" key="8">
    <source>
        <dbReference type="ARBA" id="ARBA00022741"/>
    </source>
</evidence>
<evidence type="ECO:0000256" key="10">
    <source>
        <dbReference type="ARBA" id="ARBA00022840"/>
    </source>
</evidence>
<evidence type="ECO:0000256" key="11">
    <source>
        <dbReference type="ARBA" id="ARBA00029724"/>
    </source>
</evidence>
<reference evidence="17 18" key="1">
    <citation type="submission" date="2015-03" db="EMBL/GenBank/DDBJ databases">
        <title>Genome sequencing of Methylobacterium variabile DSM 16961.</title>
        <authorList>
            <person name="Chaudhry V."/>
            <person name="Patil P.B."/>
        </authorList>
    </citation>
    <scope>NUCLEOTIDE SEQUENCE [LARGE SCALE GENOMIC DNA]</scope>
    <source>
        <strain evidence="17 18">DSM 16961</strain>
    </source>
</reference>
<name>A0A0J6SUR6_9HYPH</name>
<keyword evidence="18" id="KW-1185">Reference proteome</keyword>
<dbReference type="RefSeq" id="WP_048444859.1">
    <property type="nucleotide sequence ID" value="NZ_LABY01000090.1"/>
</dbReference>
<evidence type="ECO:0000256" key="14">
    <source>
        <dbReference type="HAMAP-Rule" id="MF_00065"/>
    </source>
</evidence>
<keyword evidence="7 14" id="KW-0808">Transferase</keyword>
<accession>A0A0J6SUR6</accession>
<gene>
    <name evidence="14" type="primary">cysC</name>
    <name evidence="17" type="ORF">VQ02_14250</name>
</gene>
<organism evidence="17 18">
    <name type="scientific">Methylobacterium variabile</name>
    <dbReference type="NCBI Taxonomy" id="298794"/>
    <lineage>
        <taxon>Bacteria</taxon>
        <taxon>Pseudomonadati</taxon>
        <taxon>Pseudomonadota</taxon>
        <taxon>Alphaproteobacteria</taxon>
        <taxon>Hyphomicrobiales</taxon>
        <taxon>Methylobacteriaceae</taxon>
        <taxon>Methylobacterium</taxon>
    </lineage>
</organism>
<evidence type="ECO:0000259" key="16">
    <source>
        <dbReference type="Pfam" id="PF01583"/>
    </source>
</evidence>
<evidence type="ECO:0000256" key="3">
    <source>
        <dbReference type="ARBA" id="ARBA00004806"/>
    </source>
</evidence>
<comment type="caution">
    <text evidence="17">The sequence shown here is derived from an EMBL/GenBank/DDBJ whole genome shotgun (WGS) entry which is preliminary data.</text>
</comment>
<dbReference type="EC" id="2.7.1.25" evidence="5 14"/>
<evidence type="ECO:0000256" key="4">
    <source>
        <dbReference type="ARBA" id="ARBA00007008"/>
    </source>
</evidence>
<dbReference type="PATRIC" id="fig|298794.3.peg.7741"/>
<dbReference type="NCBIfam" id="TIGR00455">
    <property type="entry name" value="apsK"/>
    <property type="match status" value="1"/>
</dbReference>
<dbReference type="GO" id="GO:0004020">
    <property type="term" value="F:adenylylsulfate kinase activity"/>
    <property type="evidence" value="ECO:0007669"/>
    <property type="project" value="UniProtKB-UniRule"/>
</dbReference>
<dbReference type="PANTHER" id="PTHR11055:SF63">
    <property type="entry name" value="ADENYLYL-SULFATE KINASE 1, CHLOROPLASTIC"/>
    <property type="match status" value="1"/>
</dbReference>
<comment type="similarity">
    <text evidence="4 14 15">Belongs to the APS kinase family.</text>
</comment>
<feature type="domain" description="APS kinase" evidence="16">
    <location>
        <begin position="38"/>
        <end position="186"/>
    </location>
</feature>
<evidence type="ECO:0000313" key="17">
    <source>
        <dbReference type="EMBL" id="KMO37088.1"/>
    </source>
</evidence>
<dbReference type="Pfam" id="PF01583">
    <property type="entry name" value="APS_kinase"/>
    <property type="match status" value="1"/>
</dbReference>
<evidence type="ECO:0000256" key="6">
    <source>
        <dbReference type="ARBA" id="ARBA00018163"/>
    </source>
</evidence>
<dbReference type="GO" id="GO:0070814">
    <property type="term" value="P:hydrogen sulfide biosynthetic process"/>
    <property type="evidence" value="ECO:0007669"/>
    <property type="project" value="UniProtKB-UniRule"/>
</dbReference>
<dbReference type="HAMAP" id="MF_00065">
    <property type="entry name" value="Adenylyl_sulf_kinase"/>
    <property type="match status" value="1"/>
</dbReference>
<dbReference type="GO" id="GO:0005524">
    <property type="term" value="F:ATP binding"/>
    <property type="evidence" value="ECO:0007669"/>
    <property type="project" value="UniProtKB-UniRule"/>
</dbReference>
<dbReference type="Proteomes" id="UP000035955">
    <property type="component" value="Unassembled WGS sequence"/>
</dbReference>
<dbReference type="UniPathway" id="UPA00140">
    <property type="reaction ID" value="UER00205"/>
</dbReference>
<feature type="binding site" evidence="14">
    <location>
        <begin position="45"/>
        <end position="52"/>
    </location>
    <ligand>
        <name>ATP</name>
        <dbReference type="ChEBI" id="CHEBI:30616"/>
    </ligand>
</feature>
<keyword evidence="14" id="KW-0597">Phosphoprotein</keyword>
<evidence type="ECO:0000313" key="18">
    <source>
        <dbReference type="Proteomes" id="UP000035955"/>
    </source>
</evidence>
<protein>
    <recommendedName>
        <fullName evidence="6 14">Adenylyl-sulfate kinase</fullName>
        <ecNumber evidence="5 14">2.7.1.25</ecNumber>
    </recommendedName>
    <alternativeName>
        <fullName evidence="12 14">APS kinase</fullName>
    </alternativeName>
    <alternativeName>
        <fullName evidence="13 14">ATP adenosine-5'-phosphosulfate 3'-phosphotransferase</fullName>
    </alternativeName>
    <alternativeName>
        <fullName evidence="11 14">Adenosine-5'-phosphosulfate kinase</fullName>
    </alternativeName>
</protein>
<comment type="pathway">
    <text evidence="3 14 15">Sulfur metabolism; hydrogen sulfide biosynthesis; sulfite from sulfate: step 2/3.</text>
</comment>
<comment type="function">
    <text evidence="2 14 15">Catalyzes the synthesis of activated sulfate.</text>
</comment>
<keyword evidence="9 14" id="KW-0418">Kinase</keyword>
<dbReference type="InterPro" id="IPR002891">
    <property type="entry name" value="APS"/>
</dbReference>
<feature type="active site" description="Phosphoserine intermediate" evidence="14">
    <location>
        <position position="119"/>
    </location>
</feature>
<dbReference type="NCBIfam" id="NF003013">
    <property type="entry name" value="PRK03846.1"/>
    <property type="match status" value="1"/>
</dbReference>
<keyword evidence="8 14" id="KW-0547">Nucleotide-binding</keyword>
<evidence type="ECO:0000256" key="2">
    <source>
        <dbReference type="ARBA" id="ARBA00002632"/>
    </source>
</evidence>
<evidence type="ECO:0000256" key="7">
    <source>
        <dbReference type="ARBA" id="ARBA00022679"/>
    </source>
</evidence>
<dbReference type="GO" id="GO:0000103">
    <property type="term" value="P:sulfate assimilation"/>
    <property type="evidence" value="ECO:0007669"/>
    <property type="project" value="UniProtKB-UniRule"/>
</dbReference>
<dbReference type="SUPFAM" id="SSF52540">
    <property type="entry name" value="P-loop containing nucleoside triphosphate hydrolases"/>
    <property type="match status" value="1"/>
</dbReference>
<comment type="catalytic activity">
    <reaction evidence="1 14 15">
        <text>adenosine 5'-phosphosulfate + ATP = 3'-phosphoadenylyl sulfate + ADP + H(+)</text>
        <dbReference type="Rhea" id="RHEA:24152"/>
        <dbReference type="ChEBI" id="CHEBI:15378"/>
        <dbReference type="ChEBI" id="CHEBI:30616"/>
        <dbReference type="ChEBI" id="CHEBI:58243"/>
        <dbReference type="ChEBI" id="CHEBI:58339"/>
        <dbReference type="ChEBI" id="CHEBI:456216"/>
        <dbReference type="EC" id="2.7.1.25"/>
    </reaction>
</comment>
<dbReference type="EMBL" id="LABY01000090">
    <property type="protein sequence ID" value="KMO37088.1"/>
    <property type="molecule type" value="Genomic_DNA"/>
</dbReference>
<dbReference type="AlphaFoldDB" id="A0A0J6SUR6"/>
<dbReference type="CDD" id="cd02027">
    <property type="entry name" value="APSK"/>
    <property type="match status" value="1"/>
</dbReference>
<evidence type="ECO:0000256" key="9">
    <source>
        <dbReference type="ARBA" id="ARBA00022777"/>
    </source>
</evidence>
<evidence type="ECO:0000256" key="1">
    <source>
        <dbReference type="ARBA" id="ARBA00001823"/>
    </source>
</evidence>
<dbReference type="InterPro" id="IPR027417">
    <property type="entry name" value="P-loop_NTPase"/>
</dbReference>
<sequence length="214" mass="23697">MITPGNAAPSRMLEAPTIRQHSLTLGKNSRSQIKSQKPLILWMTGLSGAGKSTVADRIEHRLWQCGHHTMILDGDNLRFGLNKDLTFTDAGRVENIRRTAEVAKLMLDAGLIVICSLISPFRRERTEARQLVGADEFLEVFVDAPLDECMRRDPKGLYARALAGQIPNFTGISSPYEPPDAPEIHLRTDMADVDTLAGQVLDELRRRGIIACVP</sequence>
<evidence type="ECO:0000256" key="15">
    <source>
        <dbReference type="RuleBase" id="RU004347"/>
    </source>
</evidence>
<dbReference type="InterPro" id="IPR059117">
    <property type="entry name" value="APS_kinase_dom"/>
</dbReference>